<dbReference type="Proteomes" id="UP001595818">
    <property type="component" value="Unassembled WGS sequence"/>
</dbReference>
<dbReference type="EMBL" id="JBHSJJ010000003">
    <property type="protein sequence ID" value="MFC4871189.1"/>
    <property type="molecule type" value="Genomic_DNA"/>
</dbReference>
<sequence length="92" mass="10455">MMKNYLKTSKWLRWMVAGVFGLMLMLNVMVSLEFEKDKVLPSLTLKELGNMAFAQSDECEYRLLGQDSNGNYCCLSTCNYLNSCSASSDCRN</sequence>
<feature type="transmembrane region" description="Helical" evidence="1">
    <location>
        <begin position="12"/>
        <end position="32"/>
    </location>
</feature>
<keyword evidence="1" id="KW-0812">Transmembrane</keyword>
<gene>
    <name evidence="2" type="ORF">ACFPFU_05785</name>
</gene>
<protein>
    <submittedName>
        <fullName evidence="2">Uncharacterized protein</fullName>
    </submittedName>
</protein>
<reference evidence="3" key="1">
    <citation type="journal article" date="2019" name="Int. J. Syst. Evol. Microbiol.">
        <title>The Global Catalogue of Microorganisms (GCM) 10K type strain sequencing project: providing services to taxonomists for standard genome sequencing and annotation.</title>
        <authorList>
            <consortium name="The Broad Institute Genomics Platform"/>
            <consortium name="The Broad Institute Genome Sequencing Center for Infectious Disease"/>
            <person name="Wu L."/>
            <person name="Ma J."/>
        </authorList>
    </citation>
    <scope>NUCLEOTIDE SEQUENCE [LARGE SCALE GENOMIC DNA]</scope>
    <source>
        <strain evidence="3">CGMCC 4.7466</strain>
    </source>
</reference>
<comment type="caution">
    <text evidence="2">The sequence shown here is derived from an EMBL/GenBank/DDBJ whole genome shotgun (WGS) entry which is preliminary data.</text>
</comment>
<keyword evidence="1" id="KW-0472">Membrane</keyword>
<accession>A0ABV9SXW1</accession>
<evidence type="ECO:0000313" key="3">
    <source>
        <dbReference type="Proteomes" id="UP001595818"/>
    </source>
</evidence>
<evidence type="ECO:0000256" key="1">
    <source>
        <dbReference type="SAM" id="Phobius"/>
    </source>
</evidence>
<keyword evidence="1" id="KW-1133">Transmembrane helix</keyword>
<organism evidence="2 3">
    <name type="scientific">Negadavirga shengliensis</name>
    <dbReference type="NCBI Taxonomy" id="1389218"/>
    <lineage>
        <taxon>Bacteria</taxon>
        <taxon>Pseudomonadati</taxon>
        <taxon>Bacteroidota</taxon>
        <taxon>Cytophagia</taxon>
        <taxon>Cytophagales</taxon>
        <taxon>Cyclobacteriaceae</taxon>
        <taxon>Negadavirga</taxon>
    </lineage>
</organism>
<dbReference type="RefSeq" id="WP_377062434.1">
    <property type="nucleotide sequence ID" value="NZ_JBHSJJ010000003.1"/>
</dbReference>
<name>A0ABV9SXW1_9BACT</name>
<keyword evidence="3" id="KW-1185">Reference proteome</keyword>
<proteinExistence type="predicted"/>
<evidence type="ECO:0000313" key="2">
    <source>
        <dbReference type="EMBL" id="MFC4871189.1"/>
    </source>
</evidence>